<feature type="non-terminal residue" evidence="10">
    <location>
        <position position="342"/>
    </location>
</feature>
<proteinExistence type="inferred from homology"/>
<keyword evidence="8" id="KW-0539">Nucleus</keyword>
<gene>
    <name evidence="10" type="ORF">H1R20_g5927</name>
</gene>
<dbReference type="InterPro" id="IPR019519">
    <property type="entry name" value="Elp5"/>
</dbReference>
<dbReference type="Pfam" id="PF10483">
    <property type="entry name" value="Elong_Iki1"/>
    <property type="match status" value="1"/>
</dbReference>
<accession>A0A9W8MGK7</accession>
<comment type="subcellular location">
    <subcellularLocation>
        <location evidence="2">Cytoplasm</location>
    </subcellularLocation>
    <subcellularLocation>
        <location evidence="1">Nucleus</location>
    </subcellularLocation>
</comment>
<comment type="pathway">
    <text evidence="3">tRNA modification; 5-methoxycarbonylmethyl-2-thiouridine-tRNA biosynthesis.</text>
</comment>
<dbReference type="GO" id="GO:0033588">
    <property type="term" value="C:elongator holoenzyme complex"/>
    <property type="evidence" value="ECO:0007669"/>
    <property type="project" value="InterPro"/>
</dbReference>
<organism evidence="10 11">
    <name type="scientific">Candolleomyces eurysporus</name>
    <dbReference type="NCBI Taxonomy" id="2828524"/>
    <lineage>
        <taxon>Eukaryota</taxon>
        <taxon>Fungi</taxon>
        <taxon>Dikarya</taxon>
        <taxon>Basidiomycota</taxon>
        <taxon>Agaricomycotina</taxon>
        <taxon>Agaricomycetes</taxon>
        <taxon>Agaricomycetidae</taxon>
        <taxon>Agaricales</taxon>
        <taxon>Agaricineae</taxon>
        <taxon>Psathyrellaceae</taxon>
        <taxon>Candolleomyces</taxon>
    </lineage>
</organism>
<protein>
    <recommendedName>
        <fullName evidence="5">Elongator complex protein 5</fullName>
    </recommendedName>
</protein>
<dbReference type="Proteomes" id="UP001140091">
    <property type="component" value="Unassembled WGS sequence"/>
</dbReference>
<sequence length="342" mass="37497">MTLLRNFISDPQNRPSLVVLQSSAAQTAIPILRQYLSKPLAWKDKARHRVLFSLLHLPSDLVEGDDVEVHDWLENVPGYSANYFNPGTQIVSTVERGPIDLVIDSIDTLLSDIESPSETYKHLHAAHKKLSARPGSSLILHGTNVDLISLVTQASFSTSLVHIKGHPTAIVTHLNTEYLTPPPPLSPDVKFWSVFIPLSQRQSDVNELVFGAKGEGSGDSTEIVVEILVRGGAGKKRNVERELEAWSLSLGPCQWNDLEALKTIASKRVPVEAPTAADPTQNLSFNLSLTTAQQEARSQVPLPYAHEGKPIEKPVDAKGAIFYDPDSADDLDDDDPDEDLDI</sequence>
<dbReference type="EMBL" id="JANBPK010000810">
    <property type="protein sequence ID" value="KAJ2931205.1"/>
    <property type="molecule type" value="Genomic_DNA"/>
</dbReference>
<comment type="similarity">
    <text evidence="4">Belongs to the ELP5 family.</text>
</comment>
<keyword evidence="11" id="KW-1185">Reference proteome</keyword>
<name>A0A9W8MGK7_9AGAR</name>
<dbReference type="PANTHER" id="PTHR15641">
    <property type="entry name" value="ELONGATOR COMPLEX PROTEIN 5"/>
    <property type="match status" value="1"/>
</dbReference>
<evidence type="ECO:0000256" key="5">
    <source>
        <dbReference type="ARBA" id="ARBA00020264"/>
    </source>
</evidence>
<keyword evidence="6" id="KW-0963">Cytoplasm</keyword>
<dbReference type="GO" id="GO:0005634">
    <property type="term" value="C:nucleus"/>
    <property type="evidence" value="ECO:0007669"/>
    <property type="project" value="UniProtKB-SubCell"/>
</dbReference>
<evidence type="ECO:0000256" key="9">
    <source>
        <dbReference type="SAM" id="MobiDB-lite"/>
    </source>
</evidence>
<dbReference type="GO" id="GO:0000049">
    <property type="term" value="F:tRNA binding"/>
    <property type="evidence" value="ECO:0007669"/>
    <property type="project" value="TreeGrafter"/>
</dbReference>
<evidence type="ECO:0000256" key="8">
    <source>
        <dbReference type="ARBA" id="ARBA00023242"/>
    </source>
</evidence>
<dbReference type="PANTHER" id="PTHR15641:SF1">
    <property type="entry name" value="ELONGATOR COMPLEX PROTEIN 5"/>
    <property type="match status" value="1"/>
</dbReference>
<evidence type="ECO:0000256" key="4">
    <source>
        <dbReference type="ARBA" id="ARBA00009567"/>
    </source>
</evidence>
<evidence type="ECO:0000256" key="7">
    <source>
        <dbReference type="ARBA" id="ARBA00022694"/>
    </source>
</evidence>
<evidence type="ECO:0000256" key="2">
    <source>
        <dbReference type="ARBA" id="ARBA00004496"/>
    </source>
</evidence>
<comment type="caution">
    <text evidence="10">The sequence shown here is derived from an EMBL/GenBank/DDBJ whole genome shotgun (WGS) entry which is preliminary data.</text>
</comment>
<feature type="region of interest" description="Disordered" evidence="9">
    <location>
        <begin position="315"/>
        <end position="342"/>
    </location>
</feature>
<dbReference type="GO" id="GO:0002098">
    <property type="term" value="P:tRNA wobble uridine modification"/>
    <property type="evidence" value="ECO:0007669"/>
    <property type="project" value="InterPro"/>
</dbReference>
<dbReference type="AlphaFoldDB" id="A0A9W8MGK7"/>
<reference evidence="10" key="1">
    <citation type="submission" date="2022-06" db="EMBL/GenBank/DDBJ databases">
        <title>Genome Sequence of Candolleomyces eurysporus.</title>
        <authorList>
            <person name="Buettner E."/>
        </authorList>
    </citation>
    <scope>NUCLEOTIDE SEQUENCE</scope>
    <source>
        <strain evidence="10">VTCC 930004</strain>
    </source>
</reference>
<evidence type="ECO:0000313" key="10">
    <source>
        <dbReference type="EMBL" id="KAJ2931205.1"/>
    </source>
</evidence>
<feature type="compositionally biased region" description="Acidic residues" evidence="9">
    <location>
        <begin position="326"/>
        <end position="342"/>
    </location>
</feature>
<keyword evidence="7" id="KW-0819">tRNA processing</keyword>
<evidence type="ECO:0000256" key="1">
    <source>
        <dbReference type="ARBA" id="ARBA00004123"/>
    </source>
</evidence>
<evidence type="ECO:0000256" key="3">
    <source>
        <dbReference type="ARBA" id="ARBA00005043"/>
    </source>
</evidence>
<dbReference type="OrthoDB" id="166907at2759"/>
<evidence type="ECO:0000313" key="11">
    <source>
        <dbReference type="Proteomes" id="UP001140091"/>
    </source>
</evidence>
<dbReference type="GO" id="GO:0005829">
    <property type="term" value="C:cytosol"/>
    <property type="evidence" value="ECO:0007669"/>
    <property type="project" value="TreeGrafter"/>
</dbReference>
<evidence type="ECO:0000256" key="6">
    <source>
        <dbReference type="ARBA" id="ARBA00022490"/>
    </source>
</evidence>